<dbReference type="Pfam" id="PF00403">
    <property type="entry name" value="HMA"/>
    <property type="match status" value="1"/>
</dbReference>
<dbReference type="InterPro" id="IPR006121">
    <property type="entry name" value="HMA_dom"/>
</dbReference>
<gene>
    <name evidence="2" type="ORF">GR167_06450</name>
</gene>
<organism evidence="2 3">
    <name type="scientific">Thalassovita mangrovi</name>
    <dbReference type="NCBI Taxonomy" id="2692236"/>
    <lineage>
        <taxon>Bacteria</taxon>
        <taxon>Pseudomonadati</taxon>
        <taxon>Pseudomonadota</taxon>
        <taxon>Alphaproteobacteria</taxon>
        <taxon>Rhodobacterales</taxon>
        <taxon>Roseobacteraceae</taxon>
        <taxon>Thalassovita</taxon>
    </lineage>
</organism>
<protein>
    <submittedName>
        <fullName evidence="2">Copper chaperone</fullName>
    </submittedName>
</protein>
<sequence length="64" mass="6810">MTFHVPEMSCGHCTAKIETSVQAADPTALLIFDLDSRQVEIDSADESDALLAAIKSAGFEANLL</sequence>
<dbReference type="InterPro" id="IPR036163">
    <property type="entry name" value="HMA_dom_sf"/>
</dbReference>
<evidence type="ECO:0000313" key="3">
    <source>
        <dbReference type="Proteomes" id="UP000479043"/>
    </source>
</evidence>
<dbReference type="AlphaFoldDB" id="A0A6L8LIZ2"/>
<reference evidence="2 3" key="1">
    <citation type="submission" date="2020-01" db="EMBL/GenBank/DDBJ databases">
        <authorList>
            <person name="Chen S."/>
        </authorList>
    </citation>
    <scope>NUCLEOTIDE SEQUENCE [LARGE SCALE GENOMIC DNA]</scope>
    <source>
        <strain evidence="2 3">GS-10</strain>
    </source>
</reference>
<evidence type="ECO:0000313" key="2">
    <source>
        <dbReference type="EMBL" id="MYM54936.1"/>
    </source>
</evidence>
<keyword evidence="3" id="KW-1185">Reference proteome</keyword>
<dbReference type="SUPFAM" id="SSF55008">
    <property type="entry name" value="HMA, heavy metal-associated domain"/>
    <property type="match status" value="1"/>
</dbReference>
<dbReference type="Gene3D" id="3.30.70.100">
    <property type="match status" value="1"/>
</dbReference>
<dbReference type="PROSITE" id="PS50846">
    <property type="entry name" value="HMA_2"/>
    <property type="match status" value="1"/>
</dbReference>
<dbReference type="EMBL" id="WWEN01000002">
    <property type="protein sequence ID" value="MYM54936.1"/>
    <property type="molecule type" value="Genomic_DNA"/>
</dbReference>
<comment type="caution">
    <text evidence="2">The sequence shown here is derived from an EMBL/GenBank/DDBJ whole genome shotgun (WGS) entry which is preliminary data.</text>
</comment>
<proteinExistence type="predicted"/>
<feature type="domain" description="HMA" evidence="1">
    <location>
        <begin position="1"/>
        <end position="62"/>
    </location>
</feature>
<name>A0A6L8LIZ2_9RHOB</name>
<dbReference type="CDD" id="cd00371">
    <property type="entry name" value="HMA"/>
    <property type="match status" value="1"/>
</dbReference>
<accession>A0A6L8LIZ2</accession>
<dbReference type="Proteomes" id="UP000479043">
    <property type="component" value="Unassembled WGS sequence"/>
</dbReference>
<evidence type="ECO:0000259" key="1">
    <source>
        <dbReference type="PROSITE" id="PS50846"/>
    </source>
</evidence>
<dbReference type="GO" id="GO:0046872">
    <property type="term" value="F:metal ion binding"/>
    <property type="evidence" value="ECO:0007669"/>
    <property type="project" value="InterPro"/>
</dbReference>